<dbReference type="EMBL" id="CYRY02011467">
    <property type="protein sequence ID" value="VCW79160.1"/>
    <property type="molecule type" value="Genomic_DNA"/>
</dbReference>
<keyword evidence="2" id="KW-1185">Reference proteome</keyword>
<organism evidence="1 2">
    <name type="scientific">Gulo gulo</name>
    <name type="common">Wolverine</name>
    <name type="synonym">Gluton</name>
    <dbReference type="NCBI Taxonomy" id="48420"/>
    <lineage>
        <taxon>Eukaryota</taxon>
        <taxon>Metazoa</taxon>
        <taxon>Chordata</taxon>
        <taxon>Craniata</taxon>
        <taxon>Vertebrata</taxon>
        <taxon>Euteleostomi</taxon>
        <taxon>Mammalia</taxon>
        <taxon>Eutheria</taxon>
        <taxon>Laurasiatheria</taxon>
        <taxon>Carnivora</taxon>
        <taxon>Caniformia</taxon>
        <taxon>Musteloidea</taxon>
        <taxon>Mustelidae</taxon>
        <taxon>Guloninae</taxon>
        <taxon>Gulo</taxon>
    </lineage>
</organism>
<sequence length="71" mass="8228">MMSRLCPWALTVVGLLEPSLLKMLRRDLGQAEESRPFERVILLLELEKPRHFVVIKNGDQPSPVEWKVFAL</sequence>
<dbReference type="Proteomes" id="UP000269945">
    <property type="component" value="Unassembled WGS sequence"/>
</dbReference>
<protein>
    <submittedName>
        <fullName evidence="1">Uncharacterized protein</fullName>
    </submittedName>
</protein>
<comment type="caution">
    <text evidence="1">The sequence shown here is derived from an EMBL/GenBank/DDBJ whole genome shotgun (WGS) entry which is preliminary data.</text>
</comment>
<accession>A0A9X9LQI4</accession>
<dbReference type="AlphaFoldDB" id="A0A9X9LQI4"/>
<proteinExistence type="predicted"/>
<name>A0A9X9LQI4_GULGU</name>
<evidence type="ECO:0000313" key="1">
    <source>
        <dbReference type="EMBL" id="VCW79160.1"/>
    </source>
</evidence>
<evidence type="ECO:0000313" key="2">
    <source>
        <dbReference type="Proteomes" id="UP000269945"/>
    </source>
</evidence>
<reference evidence="1 2" key="1">
    <citation type="submission" date="2018-10" db="EMBL/GenBank/DDBJ databases">
        <authorList>
            <person name="Ekblom R."/>
            <person name="Jareborg N."/>
        </authorList>
    </citation>
    <scope>NUCLEOTIDE SEQUENCE [LARGE SCALE GENOMIC DNA]</scope>
    <source>
        <tissue evidence="1">Muscle</tissue>
    </source>
</reference>
<gene>
    <name evidence="1" type="ORF">BN2614_LOCUS1</name>
</gene>